<comment type="caution">
    <text evidence="2">The sequence shown here is derived from an EMBL/GenBank/DDBJ whole genome shotgun (WGS) entry which is preliminary data.</text>
</comment>
<evidence type="ECO:0000313" key="2">
    <source>
        <dbReference type="EMBL" id="MBF8177669.1"/>
    </source>
</evidence>
<evidence type="ECO:0000313" key="3">
    <source>
        <dbReference type="Proteomes" id="UP000657372"/>
    </source>
</evidence>
<reference evidence="2 3" key="1">
    <citation type="submission" date="2020-11" db="EMBL/GenBank/DDBJ databases">
        <title>WGS of Herminiimonas contaminans strain Marseille-Q4544 isolated from planarians Schmidtea mediterranea.</title>
        <authorList>
            <person name="Kangale L."/>
        </authorList>
    </citation>
    <scope>NUCLEOTIDE SEQUENCE [LARGE SCALE GENOMIC DNA]</scope>
    <source>
        <strain evidence="2 3">Marseille-Q4544</strain>
    </source>
</reference>
<protein>
    <submittedName>
        <fullName evidence="2">Uncharacterized protein</fullName>
    </submittedName>
</protein>
<keyword evidence="3" id="KW-1185">Reference proteome</keyword>
<organism evidence="2 3">
    <name type="scientific">Herminiimonas contaminans</name>
    <dbReference type="NCBI Taxonomy" id="1111140"/>
    <lineage>
        <taxon>Bacteria</taxon>
        <taxon>Pseudomonadati</taxon>
        <taxon>Pseudomonadota</taxon>
        <taxon>Betaproteobacteria</taxon>
        <taxon>Burkholderiales</taxon>
        <taxon>Oxalobacteraceae</taxon>
        <taxon>Herminiimonas</taxon>
    </lineage>
</organism>
<accession>A0ABS0ES46</accession>
<gene>
    <name evidence="2" type="ORF">IXC47_08255</name>
</gene>
<sequence>MAKGAKTGGRQPGTPNKATKEFRDTVSSLLSDNAENVALWLEQVANGVGDAKPDPGKALDLMAKLAEFAAPKLGRVEHTGRDGGDLVVEIIRFGENSAS</sequence>
<evidence type="ECO:0000256" key="1">
    <source>
        <dbReference type="SAM" id="MobiDB-lite"/>
    </source>
</evidence>
<feature type="compositionally biased region" description="Gly residues" evidence="1">
    <location>
        <begin position="1"/>
        <end position="11"/>
    </location>
</feature>
<name>A0ABS0ES46_9BURK</name>
<proteinExistence type="predicted"/>
<feature type="region of interest" description="Disordered" evidence="1">
    <location>
        <begin position="1"/>
        <end position="22"/>
    </location>
</feature>
<dbReference type="Proteomes" id="UP000657372">
    <property type="component" value="Unassembled WGS sequence"/>
</dbReference>
<dbReference type="EMBL" id="JADOEL010000005">
    <property type="protein sequence ID" value="MBF8177669.1"/>
    <property type="molecule type" value="Genomic_DNA"/>
</dbReference>
<dbReference type="RefSeq" id="WP_195875261.1">
    <property type="nucleotide sequence ID" value="NZ_JADOEL010000005.1"/>
</dbReference>